<dbReference type="Pfam" id="PF12652">
    <property type="entry name" value="CotJB"/>
    <property type="match status" value="1"/>
</dbReference>
<evidence type="ECO:0000313" key="2">
    <source>
        <dbReference type="EMBL" id="GLV12786.1"/>
    </source>
</evidence>
<dbReference type="PIRSF" id="PIRSF010606">
    <property type="entry name" value="Spore_coat_CotJB"/>
    <property type="match status" value="1"/>
</dbReference>
<evidence type="ECO:0000313" key="3">
    <source>
        <dbReference type="EMBL" id="SDW02658.1"/>
    </source>
</evidence>
<reference evidence="2" key="3">
    <citation type="submission" date="2023-02" db="EMBL/GenBank/DDBJ databases">
        <title>Proposal of a novel subspecies: Alicyclobacillus hesperidum subspecies aegle.</title>
        <authorList>
            <person name="Goto K."/>
            <person name="Fujii T."/>
            <person name="Yasui K."/>
            <person name="Mochida K."/>
            <person name="Kato-Tanaka Y."/>
            <person name="Morohoshi S."/>
            <person name="An S.Y."/>
            <person name="Kasai H."/>
            <person name="Yokota A."/>
        </authorList>
    </citation>
    <scope>NUCLEOTIDE SEQUENCE</scope>
    <source>
        <strain evidence="2">DSM 12766</strain>
    </source>
</reference>
<protein>
    <submittedName>
        <fullName evidence="2">Protein CotJB</fullName>
    </submittedName>
    <submittedName>
        <fullName evidence="3">Spore coat protein JB</fullName>
    </submittedName>
</protein>
<dbReference type="InterPro" id="IPR016571">
    <property type="entry name" value="Spore_coat_assembly_CotJB"/>
</dbReference>
<dbReference type="Proteomes" id="UP000182589">
    <property type="component" value="Unassembled WGS sequence"/>
</dbReference>
<reference evidence="4" key="2">
    <citation type="submission" date="2016-10" db="EMBL/GenBank/DDBJ databases">
        <authorList>
            <person name="Varghese N."/>
        </authorList>
    </citation>
    <scope>NUCLEOTIDE SEQUENCE [LARGE SCALE GENOMIC DNA]</scope>
    <source>
        <strain evidence="4">DSM 12489</strain>
    </source>
</reference>
<dbReference type="AlphaFoldDB" id="A0A1H2Q7A7"/>
<dbReference type="EMBL" id="FNOJ01000001">
    <property type="protein sequence ID" value="SDW02658.1"/>
    <property type="molecule type" value="Genomic_DNA"/>
</dbReference>
<sequence length="91" mass="10669">MSEAPPQMPKAYYQYLHELQSIDFVLCELTLYLDTHPEDEQALAQFTQFQKRKHNLMTQFEAAFGPLYEFGVSPISGGKWAWSQTPWPWQV</sequence>
<keyword evidence="3" id="KW-0167">Capsid protein</keyword>
<dbReference type="InterPro" id="IPR024207">
    <property type="entry name" value="CotJB_dom"/>
</dbReference>
<dbReference type="STRING" id="89784.SAMN04489725_101102"/>
<evidence type="ECO:0000259" key="1">
    <source>
        <dbReference type="Pfam" id="PF12652"/>
    </source>
</evidence>
<feature type="domain" description="Protein CotJB" evidence="1">
    <location>
        <begin position="14"/>
        <end position="90"/>
    </location>
</feature>
<dbReference type="Proteomes" id="UP001157137">
    <property type="component" value="Unassembled WGS sequence"/>
</dbReference>
<dbReference type="RefSeq" id="WP_006447974.1">
    <property type="nucleotide sequence ID" value="NZ_BSRA01000002.1"/>
</dbReference>
<keyword evidence="4" id="KW-1185">Reference proteome</keyword>
<evidence type="ECO:0000313" key="4">
    <source>
        <dbReference type="Proteomes" id="UP000182589"/>
    </source>
</evidence>
<dbReference type="EMBL" id="BSRA01000002">
    <property type="protein sequence ID" value="GLV12786.1"/>
    <property type="molecule type" value="Genomic_DNA"/>
</dbReference>
<organism evidence="3 4">
    <name type="scientific">Alicyclobacillus hesperidum</name>
    <dbReference type="NCBI Taxonomy" id="89784"/>
    <lineage>
        <taxon>Bacteria</taxon>
        <taxon>Bacillati</taxon>
        <taxon>Bacillota</taxon>
        <taxon>Bacilli</taxon>
        <taxon>Bacillales</taxon>
        <taxon>Alicyclobacillaceae</taxon>
        <taxon>Alicyclobacillus</taxon>
    </lineage>
</organism>
<name>A0A1H2Q7A7_9BACL</name>
<proteinExistence type="predicted"/>
<accession>A0A1H2Q7A7</accession>
<gene>
    <name evidence="2" type="primary">cotJB</name>
    <name evidence="2" type="ORF">Heshes_04700</name>
    <name evidence="3" type="ORF">SAMN04489725_101102</name>
</gene>
<reference evidence="3" key="1">
    <citation type="submission" date="2016-10" db="EMBL/GenBank/DDBJ databases">
        <authorList>
            <person name="de Groot N.N."/>
        </authorList>
    </citation>
    <scope>NUCLEOTIDE SEQUENCE [LARGE SCALE GENOMIC DNA]</scope>
    <source>
        <strain evidence="3">DSM 12489</strain>
    </source>
</reference>
<keyword evidence="3" id="KW-0946">Virion</keyword>